<keyword evidence="7" id="KW-1185">Reference proteome</keyword>
<dbReference type="EMBL" id="CALNXJ010000007">
    <property type="protein sequence ID" value="CAH3044333.1"/>
    <property type="molecule type" value="Genomic_DNA"/>
</dbReference>
<comment type="caution">
    <text evidence="6">The sequence shown here is derived from an EMBL/GenBank/DDBJ whole genome shotgun (WGS) entry which is preliminary data.</text>
</comment>
<organism evidence="6 7">
    <name type="scientific">Pocillopora meandrina</name>
    <dbReference type="NCBI Taxonomy" id="46732"/>
    <lineage>
        <taxon>Eukaryota</taxon>
        <taxon>Metazoa</taxon>
        <taxon>Cnidaria</taxon>
        <taxon>Anthozoa</taxon>
        <taxon>Hexacorallia</taxon>
        <taxon>Scleractinia</taxon>
        <taxon>Astrocoeniina</taxon>
        <taxon>Pocilloporidae</taxon>
        <taxon>Pocillopora</taxon>
    </lineage>
</organism>
<dbReference type="InterPro" id="IPR013762">
    <property type="entry name" value="Integrase-like_cat_sf"/>
</dbReference>
<dbReference type="InterPro" id="IPR021893">
    <property type="entry name" value="ZMYM2-like_C"/>
</dbReference>
<evidence type="ECO:0000256" key="3">
    <source>
        <dbReference type="ARBA" id="ARBA00022843"/>
    </source>
</evidence>
<dbReference type="GO" id="GO:0015074">
    <property type="term" value="P:DNA integration"/>
    <property type="evidence" value="ECO:0007669"/>
    <property type="project" value="InterPro"/>
</dbReference>
<dbReference type="SUPFAM" id="SSF56349">
    <property type="entry name" value="DNA breaking-rejoining enzymes"/>
    <property type="match status" value="1"/>
</dbReference>
<accession>A0AAU9W3W4</accession>
<evidence type="ECO:0000256" key="4">
    <source>
        <dbReference type="ARBA" id="ARBA00023172"/>
    </source>
</evidence>
<dbReference type="GO" id="GO:0003677">
    <property type="term" value="F:DNA binding"/>
    <property type="evidence" value="ECO:0007669"/>
    <property type="project" value="InterPro"/>
</dbReference>
<evidence type="ECO:0000259" key="5">
    <source>
        <dbReference type="Pfam" id="PF12012"/>
    </source>
</evidence>
<dbReference type="Pfam" id="PF12012">
    <property type="entry name" value="DUF3504"/>
    <property type="match status" value="1"/>
</dbReference>
<evidence type="ECO:0000313" key="6">
    <source>
        <dbReference type="EMBL" id="CAH3044333.1"/>
    </source>
</evidence>
<dbReference type="GO" id="GO:0006310">
    <property type="term" value="P:DNA recombination"/>
    <property type="evidence" value="ECO:0007669"/>
    <property type="project" value="UniProtKB-KW"/>
</dbReference>
<keyword evidence="3" id="KW-0832">Ubl conjugation</keyword>
<dbReference type="PANTHER" id="PTHR21446:SF12">
    <property type="entry name" value="POTASSIUM CHANNEL TETRAMERIZATION DOMAIN CONTAINING 1"/>
    <property type="match status" value="1"/>
</dbReference>
<dbReference type="Gene3D" id="1.10.443.10">
    <property type="entry name" value="Intergrase catalytic core"/>
    <property type="match status" value="1"/>
</dbReference>
<name>A0AAU9W3W4_9CNID</name>
<dbReference type="InterPro" id="IPR011010">
    <property type="entry name" value="DNA_brk_join_enz"/>
</dbReference>
<reference evidence="6 7" key="1">
    <citation type="submission" date="2022-05" db="EMBL/GenBank/DDBJ databases">
        <authorList>
            <consortium name="Genoscope - CEA"/>
            <person name="William W."/>
        </authorList>
    </citation>
    <scope>NUCLEOTIDE SEQUENCE [LARGE SCALE GENOMIC DNA]</scope>
</reference>
<keyword evidence="4" id="KW-0233">DNA recombination</keyword>
<dbReference type="Proteomes" id="UP001159428">
    <property type="component" value="Unassembled WGS sequence"/>
</dbReference>
<dbReference type="PANTHER" id="PTHR21446">
    <property type="entry name" value="DUF3504 DOMAIN-CONTAINING PROTEIN"/>
    <property type="match status" value="1"/>
</dbReference>
<keyword evidence="2" id="KW-0597">Phosphoprotein</keyword>
<proteinExistence type="predicted"/>
<protein>
    <recommendedName>
        <fullName evidence="5">ZMYM2-like/QRICH1 C-terminal domain-containing protein</fullName>
    </recommendedName>
</protein>
<feature type="domain" description="ZMYM2-like/QRICH1 C-terminal" evidence="5">
    <location>
        <begin position="5"/>
        <end position="63"/>
    </location>
</feature>
<evidence type="ECO:0000256" key="1">
    <source>
        <dbReference type="ARBA" id="ARBA00022499"/>
    </source>
</evidence>
<dbReference type="InterPro" id="IPR052787">
    <property type="entry name" value="MAVS"/>
</dbReference>
<evidence type="ECO:0000256" key="2">
    <source>
        <dbReference type="ARBA" id="ARBA00022553"/>
    </source>
</evidence>
<evidence type="ECO:0000313" key="7">
    <source>
        <dbReference type="Proteomes" id="UP001159428"/>
    </source>
</evidence>
<gene>
    <name evidence="6" type="ORF">PMEA_00031117</name>
</gene>
<keyword evidence="1" id="KW-1017">Isopeptide bond</keyword>
<dbReference type="AlphaFoldDB" id="A0AAU9W3W4"/>
<sequence>MFATGGQRCPVELLKQYLSRRPQELRDKGPFYLAIIENPKTNVWYKKQRLGVNSIDNMMKSVVKNTALETSKKKLTNHTARKTVVKKLRAASVERQSIIQVTGHASEKSLNDYDEGSEKEQRQLSNIISNAPQSAASSSFPGLPMWSSPATTSTCEQVKTSGHAFTVNNFHNCQVTLNVIQGQCSSPKSTSQNVIP</sequence>